<dbReference type="EMBL" id="BARW01014793">
    <property type="protein sequence ID" value="GAI80016.1"/>
    <property type="molecule type" value="Genomic_DNA"/>
</dbReference>
<dbReference type="AlphaFoldDB" id="X1SLK4"/>
<proteinExistence type="predicted"/>
<dbReference type="SUPFAM" id="SSF53850">
    <property type="entry name" value="Periplasmic binding protein-like II"/>
    <property type="match status" value="1"/>
</dbReference>
<evidence type="ECO:0000256" key="1">
    <source>
        <dbReference type="ARBA" id="ARBA00022729"/>
    </source>
</evidence>
<protein>
    <recommendedName>
        <fullName evidence="3">ABC transporter substrate-binding protein</fullName>
    </recommendedName>
</protein>
<name>X1SLK4_9ZZZZ</name>
<organism evidence="2">
    <name type="scientific">marine sediment metagenome</name>
    <dbReference type="NCBI Taxonomy" id="412755"/>
    <lineage>
        <taxon>unclassified sequences</taxon>
        <taxon>metagenomes</taxon>
        <taxon>ecological metagenomes</taxon>
    </lineage>
</organism>
<feature type="non-terminal residue" evidence="2">
    <location>
        <position position="1"/>
    </location>
</feature>
<reference evidence="2" key="1">
    <citation type="journal article" date="2014" name="Front. Microbiol.">
        <title>High frequency of phylogenetically diverse reductive dehalogenase-homologous genes in deep subseafloor sedimentary metagenomes.</title>
        <authorList>
            <person name="Kawai M."/>
            <person name="Futagami T."/>
            <person name="Toyoda A."/>
            <person name="Takaki Y."/>
            <person name="Nishi S."/>
            <person name="Hori S."/>
            <person name="Arai W."/>
            <person name="Tsubouchi T."/>
            <person name="Morono Y."/>
            <person name="Uchiyama I."/>
            <person name="Ito T."/>
            <person name="Fujiyama A."/>
            <person name="Inagaki F."/>
            <person name="Takami H."/>
        </authorList>
    </citation>
    <scope>NUCLEOTIDE SEQUENCE</scope>
    <source>
        <strain evidence="2">Expedition CK06-06</strain>
    </source>
</reference>
<sequence length="175" mass="19873">GLEDINTAGSQYGQYYMLREILGKEFWEELLSTQEPKIYYKTTDLANALLEGEIDIAGEFSIHTVYNYRIKNGVPIQGIYPEEGIPLVVNLAAILNQTDYPEEAKIFLNFLLSQRGQETMQGTNYKYSLRDGITPLEGIPSLDNLNILLPENTADYGSKRIEYIQEFNSFLGSNK</sequence>
<keyword evidence="1" id="KW-0732">Signal</keyword>
<gene>
    <name evidence="2" type="ORF">S12H4_26123</name>
</gene>
<dbReference type="Gene3D" id="3.40.190.10">
    <property type="entry name" value="Periplasmic binding protein-like II"/>
    <property type="match status" value="2"/>
</dbReference>
<dbReference type="PANTHER" id="PTHR30006">
    <property type="entry name" value="THIAMINE-BINDING PERIPLASMIC PROTEIN-RELATED"/>
    <property type="match status" value="1"/>
</dbReference>
<evidence type="ECO:0000313" key="2">
    <source>
        <dbReference type="EMBL" id="GAI80016.1"/>
    </source>
</evidence>
<accession>X1SLK4</accession>
<evidence type="ECO:0008006" key="3">
    <source>
        <dbReference type="Google" id="ProtNLM"/>
    </source>
</evidence>
<comment type="caution">
    <text evidence="2">The sequence shown here is derived from an EMBL/GenBank/DDBJ whole genome shotgun (WGS) entry which is preliminary data.</text>
</comment>